<sequence>MINQAVLAALKPLTQQFDSFVKKQGLAPLPEEKVREGPETATTPQVSSWPHDGALSALAKASADHVYSSLPSTSKGPLLEVADSSDSDSTYSKSSHSIGTLRKRKRARKSSSSQGKERSHSPSNPFQFNPADIIHLRSADWAPAQAVADYLHYKLRKGFDKEVHNRLRTECPRPEIPEKVAETLDIDPSMLTLLKKFAKDPKKGINKAWRSCQDKLLDFAGSDQKGE</sequence>
<evidence type="ECO:0000313" key="3">
    <source>
        <dbReference type="Proteomes" id="UP001066276"/>
    </source>
</evidence>
<reference evidence="2" key="1">
    <citation type="journal article" date="2022" name="bioRxiv">
        <title>Sequencing and chromosome-scale assembly of the giantPleurodeles waltlgenome.</title>
        <authorList>
            <person name="Brown T."/>
            <person name="Elewa A."/>
            <person name="Iarovenko S."/>
            <person name="Subramanian E."/>
            <person name="Araus A.J."/>
            <person name="Petzold A."/>
            <person name="Susuki M."/>
            <person name="Suzuki K.-i.T."/>
            <person name="Hayashi T."/>
            <person name="Toyoda A."/>
            <person name="Oliveira C."/>
            <person name="Osipova E."/>
            <person name="Leigh N.D."/>
            <person name="Simon A."/>
            <person name="Yun M.H."/>
        </authorList>
    </citation>
    <scope>NUCLEOTIDE SEQUENCE</scope>
    <source>
        <strain evidence="2">20211129_DDA</strain>
        <tissue evidence="2">Liver</tissue>
    </source>
</reference>
<feature type="region of interest" description="Disordered" evidence="1">
    <location>
        <begin position="26"/>
        <end position="51"/>
    </location>
</feature>
<comment type="caution">
    <text evidence="2">The sequence shown here is derived from an EMBL/GenBank/DDBJ whole genome shotgun (WGS) entry which is preliminary data.</text>
</comment>
<gene>
    <name evidence="2" type="ORF">NDU88_004016</name>
</gene>
<evidence type="ECO:0000313" key="2">
    <source>
        <dbReference type="EMBL" id="KAJ1187237.1"/>
    </source>
</evidence>
<proteinExistence type="predicted"/>
<protein>
    <submittedName>
        <fullName evidence="2">Uncharacterized protein</fullName>
    </submittedName>
</protein>
<evidence type="ECO:0000256" key="1">
    <source>
        <dbReference type="SAM" id="MobiDB-lite"/>
    </source>
</evidence>
<keyword evidence="3" id="KW-1185">Reference proteome</keyword>
<organism evidence="2 3">
    <name type="scientific">Pleurodeles waltl</name>
    <name type="common">Iberian ribbed newt</name>
    <dbReference type="NCBI Taxonomy" id="8319"/>
    <lineage>
        <taxon>Eukaryota</taxon>
        <taxon>Metazoa</taxon>
        <taxon>Chordata</taxon>
        <taxon>Craniata</taxon>
        <taxon>Vertebrata</taxon>
        <taxon>Euteleostomi</taxon>
        <taxon>Amphibia</taxon>
        <taxon>Batrachia</taxon>
        <taxon>Caudata</taxon>
        <taxon>Salamandroidea</taxon>
        <taxon>Salamandridae</taxon>
        <taxon>Pleurodelinae</taxon>
        <taxon>Pleurodeles</taxon>
    </lineage>
</organism>
<accession>A0AAV7UDW1</accession>
<dbReference type="Proteomes" id="UP001066276">
    <property type="component" value="Chromosome 3_1"/>
</dbReference>
<dbReference type="EMBL" id="JANPWB010000005">
    <property type="protein sequence ID" value="KAJ1187237.1"/>
    <property type="molecule type" value="Genomic_DNA"/>
</dbReference>
<name>A0AAV7UDW1_PLEWA</name>
<feature type="compositionally biased region" description="Low complexity" evidence="1">
    <location>
        <begin position="87"/>
        <end position="97"/>
    </location>
</feature>
<dbReference type="AlphaFoldDB" id="A0AAV7UDW1"/>
<feature type="region of interest" description="Disordered" evidence="1">
    <location>
        <begin position="66"/>
        <end position="129"/>
    </location>
</feature>